<dbReference type="EMBL" id="CM051403">
    <property type="protein sequence ID" value="KAJ4707867.1"/>
    <property type="molecule type" value="Genomic_DNA"/>
</dbReference>
<protein>
    <submittedName>
        <fullName evidence="1">14 kDa proline-rich protein DC2.15-like</fullName>
    </submittedName>
</protein>
<reference evidence="1 2" key="1">
    <citation type="journal article" date="2023" name="Science">
        <title>Complex scaffold remodeling in plant triterpene biosynthesis.</title>
        <authorList>
            <person name="De La Pena R."/>
            <person name="Hodgson H."/>
            <person name="Liu J.C."/>
            <person name="Stephenson M.J."/>
            <person name="Martin A.C."/>
            <person name="Owen C."/>
            <person name="Harkess A."/>
            <person name="Leebens-Mack J."/>
            <person name="Jimenez L.E."/>
            <person name="Osbourn A."/>
            <person name="Sattely E.S."/>
        </authorList>
    </citation>
    <scope>NUCLEOTIDE SEQUENCE [LARGE SCALE GENOMIC DNA]</scope>
    <source>
        <strain evidence="2">cv. JPN11</strain>
        <tissue evidence="1">Leaf</tissue>
    </source>
</reference>
<sequence>MRLLLILTSHTTIIAMASRKITAAVFVLSLLLSSTLLSSACGSCKRAPPPSPVASCPKDTLKLGACAALLGVNVAVGSPPYTRCCSILYGLGELEAALCLCIAIKANVLGVVQLNWPTAIELLLSQCNRPIPAGFKCQ</sequence>
<name>A0ACC1X944_MELAZ</name>
<accession>A0ACC1X944</accession>
<organism evidence="1 2">
    <name type="scientific">Melia azedarach</name>
    <name type="common">Chinaberry tree</name>
    <dbReference type="NCBI Taxonomy" id="155640"/>
    <lineage>
        <taxon>Eukaryota</taxon>
        <taxon>Viridiplantae</taxon>
        <taxon>Streptophyta</taxon>
        <taxon>Embryophyta</taxon>
        <taxon>Tracheophyta</taxon>
        <taxon>Spermatophyta</taxon>
        <taxon>Magnoliopsida</taxon>
        <taxon>eudicotyledons</taxon>
        <taxon>Gunneridae</taxon>
        <taxon>Pentapetalae</taxon>
        <taxon>rosids</taxon>
        <taxon>malvids</taxon>
        <taxon>Sapindales</taxon>
        <taxon>Meliaceae</taxon>
        <taxon>Melia</taxon>
    </lineage>
</organism>
<proteinExistence type="predicted"/>
<dbReference type="Proteomes" id="UP001164539">
    <property type="component" value="Chromosome 10"/>
</dbReference>
<evidence type="ECO:0000313" key="2">
    <source>
        <dbReference type="Proteomes" id="UP001164539"/>
    </source>
</evidence>
<keyword evidence="2" id="KW-1185">Reference proteome</keyword>
<gene>
    <name evidence="1" type="ORF">OWV82_017913</name>
</gene>
<comment type="caution">
    <text evidence="1">The sequence shown here is derived from an EMBL/GenBank/DDBJ whole genome shotgun (WGS) entry which is preliminary data.</text>
</comment>
<evidence type="ECO:0000313" key="1">
    <source>
        <dbReference type="EMBL" id="KAJ4707867.1"/>
    </source>
</evidence>